<proteinExistence type="predicted"/>
<protein>
    <submittedName>
        <fullName evidence="1">Uncharacterized protein</fullName>
    </submittedName>
</protein>
<reference evidence="2" key="1">
    <citation type="submission" date="2011-05" db="EMBL/GenBank/DDBJ databases">
        <authorList>
            <person name="Richards S.R."/>
            <person name="Qu J."/>
            <person name="Jiang H."/>
            <person name="Jhangiani S.N."/>
            <person name="Agravi P."/>
            <person name="Goodspeed R."/>
            <person name="Gross S."/>
            <person name="Mandapat C."/>
            <person name="Jackson L."/>
            <person name="Mathew T."/>
            <person name="Pu L."/>
            <person name="Thornton R."/>
            <person name="Saada N."/>
            <person name="Wilczek-Boney K.B."/>
            <person name="Lee S."/>
            <person name="Kovar C."/>
            <person name="Wu Y."/>
            <person name="Scherer S.E."/>
            <person name="Worley K.C."/>
            <person name="Muzny D.M."/>
            <person name="Gibbs R."/>
        </authorList>
    </citation>
    <scope>NUCLEOTIDE SEQUENCE</scope>
    <source>
        <strain evidence="2">Brora</strain>
    </source>
</reference>
<evidence type="ECO:0000313" key="2">
    <source>
        <dbReference type="Proteomes" id="UP000014500"/>
    </source>
</evidence>
<dbReference type="AlphaFoldDB" id="T1IX31"/>
<dbReference type="EMBL" id="JH431640">
    <property type="status" value="NOT_ANNOTATED_CDS"/>
    <property type="molecule type" value="Genomic_DNA"/>
</dbReference>
<organism evidence="1 2">
    <name type="scientific">Strigamia maritima</name>
    <name type="common">European centipede</name>
    <name type="synonym">Geophilus maritimus</name>
    <dbReference type="NCBI Taxonomy" id="126957"/>
    <lineage>
        <taxon>Eukaryota</taxon>
        <taxon>Metazoa</taxon>
        <taxon>Ecdysozoa</taxon>
        <taxon>Arthropoda</taxon>
        <taxon>Myriapoda</taxon>
        <taxon>Chilopoda</taxon>
        <taxon>Pleurostigmophora</taxon>
        <taxon>Geophilomorpha</taxon>
        <taxon>Linotaeniidae</taxon>
        <taxon>Strigamia</taxon>
    </lineage>
</organism>
<reference evidence="1" key="2">
    <citation type="submission" date="2015-02" db="UniProtKB">
        <authorList>
            <consortium name="EnsemblMetazoa"/>
        </authorList>
    </citation>
    <scope>IDENTIFICATION</scope>
</reference>
<dbReference type="HOGENOM" id="CLU_1827734_0_0_1"/>
<evidence type="ECO:0000313" key="1">
    <source>
        <dbReference type="EnsemblMetazoa" id="SMAR005762-PA"/>
    </source>
</evidence>
<name>T1IX31_STRMM</name>
<keyword evidence="2" id="KW-1185">Reference proteome</keyword>
<dbReference type="EnsemblMetazoa" id="SMAR005762-RA">
    <property type="protein sequence ID" value="SMAR005762-PA"/>
    <property type="gene ID" value="SMAR005762"/>
</dbReference>
<dbReference type="Proteomes" id="UP000014500">
    <property type="component" value="Unassembled WGS sequence"/>
</dbReference>
<accession>T1IX31</accession>
<sequence>MFEPVKEVRVVKLENLALKKVVLMAGNIWQEEETDPDCLRYKLDRVLQYFRLSVQLQRKLSHVLVTNYRPLTVGHALWLMEKGLDHLDLSCAFSNVSLGVLSSLLSPASKKKLNVPELYNLLVAFPRIPTFHSAGFVAIFS</sequence>